<accession>A0A9W5Y8R2</accession>
<protein>
    <recommendedName>
        <fullName evidence="1">DUF6472 domain-containing protein</fullName>
    </recommendedName>
</protein>
<proteinExistence type="predicted"/>
<dbReference type="RefSeq" id="WP_281811976.1">
    <property type="nucleotide sequence ID" value="NZ_BRLB01000001.1"/>
</dbReference>
<gene>
    <name evidence="2" type="ORF">SH1V18_05350</name>
</gene>
<evidence type="ECO:0000313" key="2">
    <source>
        <dbReference type="EMBL" id="GKX28055.1"/>
    </source>
</evidence>
<sequence length="60" mass="7201">MKKNQCDYCLYLTYDGETDEYYCSLSLDQDDVEKLSYSRHDGCPYFRMGDDYTIVRKQAF</sequence>
<evidence type="ECO:0000313" key="3">
    <source>
        <dbReference type="Proteomes" id="UP001144256"/>
    </source>
</evidence>
<feature type="domain" description="DUF6472" evidence="1">
    <location>
        <begin position="4"/>
        <end position="58"/>
    </location>
</feature>
<dbReference type="Proteomes" id="UP001144256">
    <property type="component" value="Unassembled WGS sequence"/>
</dbReference>
<dbReference type="AlphaFoldDB" id="A0A9W5Y8R2"/>
<name>A0A9W5Y8R2_9FIRM</name>
<evidence type="ECO:0000259" key="1">
    <source>
        <dbReference type="Pfam" id="PF20076"/>
    </source>
</evidence>
<keyword evidence="3" id="KW-1185">Reference proteome</keyword>
<organism evidence="2 3">
    <name type="scientific">Vallitalea longa</name>
    <dbReference type="NCBI Taxonomy" id="2936439"/>
    <lineage>
        <taxon>Bacteria</taxon>
        <taxon>Bacillati</taxon>
        <taxon>Bacillota</taxon>
        <taxon>Clostridia</taxon>
        <taxon>Lachnospirales</taxon>
        <taxon>Vallitaleaceae</taxon>
        <taxon>Vallitalea</taxon>
    </lineage>
</organism>
<dbReference type="InterPro" id="IPR045525">
    <property type="entry name" value="DUF6472"/>
</dbReference>
<dbReference type="Pfam" id="PF20076">
    <property type="entry name" value="DUF6472"/>
    <property type="match status" value="1"/>
</dbReference>
<comment type="caution">
    <text evidence="2">The sequence shown here is derived from an EMBL/GenBank/DDBJ whole genome shotgun (WGS) entry which is preliminary data.</text>
</comment>
<reference evidence="2" key="1">
    <citation type="submission" date="2022-06" db="EMBL/GenBank/DDBJ databases">
        <title>Vallitalea longa sp. nov., an anaerobic bacterium isolated from marine sediment.</title>
        <authorList>
            <person name="Hirano S."/>
            <person name="Terahara T."/>
            <person name="Mori K."/>
            <person name="Hamada M."/>
            <person name="Matsumoto R."/>
            <person name="Kobayashi T."/>
        </authorList>
    </citation>
    <scope>NUCLEOTIDE SEQUENCE</scope>
    <source>
        <strain evidence="2">SH18-1</strain>
    </source>
</reference>
<dbReference type="EMBL" id="BRLB01000001">
    <property type="protein sequence ID" value="GKX28055.1"/>
    <property type="molecule type" value="Genomic_DNA"/>
</dbReference>